<evidence type="ECO:0008006" key="4">
    <source>
        <dbReference type="Google" id="ProtNLM"/>
    </source>
</evidence>
<dbReference type="AlphaFoldDB" id="A0AAE4BSL2"/>
<evidence type="ECO:0000313" key="3">
    <source>
        <dbReference type="Proteomes" id="UP001185092"/>
    </source>
</evidence>
<feature type="transmembrane region" description="Helical" evidence="1">
    <location>
        <begin position="51"/>
        <end position="71"/>
    </location>
</feature>
<accession>A0AAE4BSL2</accession>
<dbReference type="InterPro" id="IPR025597">
    <property type="entry name" value="DUF4345"/>
</dbReference>
<sequence>MRNSKVLKTYLILSGILLMVLGGATLSVPVEFKAGSGIDIAENINIINDSRAFGALLLGVSIVSLLGAFRCSLSYTSTLLASLLFTSLGIGRLISILADGMPVDGLVKATGLELILGITGFVFFSIYQYNGKKTA</sequence>
<proteinExistence type="predicted"/>
<gene>
    <name evidence="2" type="ORF">HNQ88_004422</name>
</gene>
<reference evidence="2" key="1">
    <citation type="submission" date="2023-07" db="EMBL/GenBank/DDBJ databases">
        <title>Genomic Encyclopedia of Type Strains, Phase IV (KMG-IV): sequencing the most valuable type-strain genomes for metagenomic binning, comparative biology and taxonomic classification.</title>
        <authorList>
            <person name="Goeker M."/>
        </authorList>
    </citation>
    <scope>NUCLEOTIDE SEQUENCE</scope>
    <source>
        <strain evidence="2">DSM 26174</strain>
    </source>
</reference>
<organism evidence="2 3">
    <name type="scientific">Aureibacter tunicatorum</name>
    <dbReference type="NCBI Taxonomy" id="866807"/>
    <lineage>
        <taxon>Bacteria</taxon>
        <taxon>Pseudomonadati</taxon>
        <taxon>Bacteroidota</taxon>
        <taxon>Cytophagia</taxon>
        <taxon>Cytophagales</taxon>
        <taxon>Persicobacteraceae</taxon>
        <taxon>Aureibacter</taxon>
    </lineage>
</organism>
<keyword evidence="1" id="KW-1133">Transmembrane helix</keyword>
<evidence type="ECO:0000313" key="2">
    <source>
        <dbReference type="EMBL" id="MDR6241344.1"/>
    </source>
</evidence>
<keyword evidence="3" id="KW-1185">Reference proteome</keyword>
<dbReference type="RefSeq" id="WP_309942019.1">
    <property type="nucleotide sequence ID" value="NZ_AP025305.1"/>
</dbReference>
<name>A0AAE4BSL2_9BACT</name>
<feature type="transmembrane region" description="Helical" evidence="1">
    <location>
        <begin position="78"/>
        <end position="98"/>
    </location>
</feature>
<dbReference type="EMBL" id="JAVDQD010000007">
    <property type="protein sequence ID" value="MDR6241344.1"/>
    <property type="molecule type" value="Genomic_DNA"/>
</dbReference>
<evidence type="ECO:0000256" key="1">
    <source>
        <dbReference type="SAM" id="Phobius"/>
    </source>
</evidence>
<dbReference type="Proteomes" id="UP001185092">
    <property type="component" value="Unassembled WGS sequence"/>
</dbReference>
<feature type="transmembrane region" description="Helical" evidence="1">
    <location>
        <begin position="110"/>
        <end position="129"/>
    </location>
</feature>
<dbReference type="Pfam" id="PF14248">
    <property type="entry name" value="DUF4345"/>
    <property type="match status" value="1"/>
</dbReference>
<keyword evidence="1" id="KW-0472">Membrane</keyword>
<protein>
    <recommendedName>
        <fullName evidence="4">DUF4345 domain-containing protein</fullName>
    </recommendedName>
</protein>
<comment type="caution">
    <text evidence="2">The sequence shown here is derived from an EMBL/GenBank/DDBJ whole genome shotgun (WGS) entry which is preliminary data.</text>
</comment>
<keyword evidence="1" id="KW-0812">Transmembrane</keyword>